<sequence>MPSHRPTSSSTTPAYQVECQMTKKGKMFAGSKRRVCWRFGFASRDAIEAGQTGTDCRGEEHEVVMVWSLTSRKQLILADGHEVHWSKSRKMFDKFECDWNMASGRHLSVVAHASSPLFDKKEGFRQFDLKINGVSFWDLPQMYELGAEAKPNQPSKPQPFTSTPSLRQVSPLIQHEDSMDDQYSVVSDIHASFYRRFSNSSSLPRRIENPSPTSVVTNPFDVYGPPPNNIHNHKVFTQKQMHPQPPPFHANDILSHYAPSLQSPRANDPWSMQQQRQQCYQQQLQQKPFPATTPSQHQPYVGSQSCSVYAGY</sequence>
<keyword evidence="3" id="KW-1185">Reference proteome</keyword>
<proteinExistence type="predicted"/>
<evidence type="ECO:0000313" key="2">
    <source>
        <dbReference type="EMBL" id="KAG7368824.1"/>
    </source>
</evidence>
<feature type="compositionally biased region" description="Polar residues" evidence="1">
    <location>
        <begin position="292"/>
        <end position="301"/>
    </location>
</feature>
<feature type="region of interest" description="Disordered" evidence="1">
    <location>
        <begin position="282"/>
        <end position="301"/>
    </location>
</feature>
<comment type="caution">
    <text evidence="2">The sequence shown here is derived from an EMBL/GenBank/DDBJ whole genome shotgun (WGS) entry which is preliminary data.</text>
</comment>
<dbReference type="Proteomes" id="UP000693970">
    <property type="component" value="Unassembled WGS sequence"/>
</dbReference>
<dbReference type="EMBL" id="JAGRRH010000006">
    <property type="protein sequence ID" value="KAG7368824.1"/>
    <property type="molecule type" value="Genomic_DNA"/>
</dbReference>
<reference evidence="2" key="1">
    <citation type="journal article" date="2021" name="Sci. Rep.">
        <title>Diploid genomic architecture of Nitzschia inconspicua, an elite biomass production diatom.</title>
        <authorList>
            <person name="Oliver A."/>
            <person name="Podell S."/>
            <person name="Pinowska A."/>
            <person name="Traller J.C."/>
            <person name="Smith S.R."/>
            <person name="McClure R."/>
            <person name="Beliaev A."/>
            <person name="Bohutskyi P."/>
            <person name="Hill E.A."/>
            <person name="Rabines A."/>
            <person name="Zheng H."/>
            <person name="Allen L.Z."/>
            <person name="Kuo A."/>
            <person name="Grigoriev I.V."/>
            <person name="Allen A.E."/>
            <person name="Hazlebeck D."/>
            <person name="Allen E.E."/>
        </authorList>
    </citation>
    <scope>NUCLEOTIDE SEQUENCE</scope>
    <source>
        <strain evidence="2">Hildebrandi</strain>
    </source>
</reference>
<accession>A0A9K3LUJ4</accession>
<dbReference type="AlphaFoldDB" id="A0A9K3LUJ4"/>
<gene>
    <name evidence="2" type="ORF">IV203_031567</name>
</gene>
<protein>
    <submittedName>
        <fullName evidence="2">Uncharacterized protein</fullName>
    </submittedName>
</protein>
<name>A0A9K3LUJ4_9STRA</name>
<evidence type="ECO:0000256" key="1">
    <source>
        <dbReference type="SAM" id="MobiDB-lite"/>
    </source>
</evidence>
<organism evidence="2 3">
    <name type="scientific">Nitzschia inconspicua</name>
    <dbReference type="NCBI Taxonomy" id="303405"/>
    <lineage>
        <taxon>Eukaryota</taxon>
        <taxon>Sar</taxon>
        <taxon>Stramenopiles</taxon>
        <taxon>Ochrophyta</taxon>
        <taxon>Bacillariophyta</taxon>
        <taxon>Bacillariophyceae</taxon>
        <taxon>Bacillariophycidae</taxon>
        <taxon>Bacillariales</taxon>
        <taxon>Bacillariaceae</taxon>
        <taxon>Nitzschia</taxon>
    </lineage>
</organism>
<reference evidence="2" key="2">
    <citation type="submission" date="2021-04" db="EMBL/GenBank/DDBJ databases">
        <authorList>
            <person name="Podell S."/>
        </authorList>
    </citation>
    <scope>NUCLEOTIDE SEQUENCE</scope>
    <source>
        <strain evidence="2">Hildebrandi</strain>
    </source>
</reference>
<evidence type="ECO:0000313" key="3">
    <source>
        <dbReference type="Proteomes" id="UP000693970"/>
    </source>
</evidence>
<dbReference type="OrthoDB" id="48617at2759"/>